<keyword evidence="4" id="KW-1185">Reference proteome</keyword>
<feature type="compositionally biased region" description="Basic and acidic residues" evidence="1">
    <location>
        <begin position="92"/>
        <end position="101"/>
    </location>
</feature>
<feature type="domain" description="L1 transposable element dsRBD-like" evidence="2">
    <location>
        <begin position="31"/>
        <end position="93"/>
    </location>
</feature>
<feature type="compositionally biased region" description="Basic residues" evidence="1">
    <location>
        <begin position="102"/>
        <end position="114"/>
    </location>
</feature>
<dbReference type="Pfam" id="PF17490">
    <property type="entry name" value="Tnp_22_dsRBD"/>
    <property type="match status" value="1"/>
</dbReference>
<gene>
    <name evidence="3" type="primary">L1re1_9</name>
    <name evidence="3" type="ORF">FOF47_R05400</name>
</gene>
<evidence type="ECO:0000313" key="3">
    <source>
        <dbReference type="EMBL" id="KAF0887392.1"/>
    </source>
</evidence>
<protein>
    <submittedName>
        <fullName evidence="3">LORF1 protein</fullName>
    </submittedName>
</protein>
<evidence type="ECO:0000259" key="2">
    <source>
        <dbReference type="Pfam" id="PF17490"/>
    </source>
</evidence>
<feature type="non-terminal residue" evidence="3">
    <location>
        <position position="1"/>
    </location>
</feature>
<dbReference type="InterPro" id="IPR042566">
    <property type="entry name" value="L1_C"/>
</dbReference>
<organism evidence="3 4">
    <name type="scientific">Crocuta crocuta</name>
    <name type="common">Spotted hyena</name>
    <dbReference type="NCBI Taxonomy" id="9678"/>
    <lineage>
        <taxon>Eukaryota</taxon>
        <taxon>Metazoa</taxon>
        <taxon>Chordata</taxon>
        <taxon>Craniata</taxon>
        <taxon>Vertebrata</taxon>
        <taxon>Euteleostomi</taxon>
        <taxon>Mammalia</taxon>
        <taxon>Eutheria</taxon>
        <taxon>Laurasiatheria</taxon>
        <taxon>Carnivora</taxon>
        <taxon>Feliformia</taxon>
        <taxon>Hyaenidae</taxon>
        <taxon>Crocuta</taxon>
    </lineage>
</organism>
<evidence type="ECO:0000256" key="1">
    <source>
        <dbReference type="SAM" id="MobiDB-lite"/>
    </source>
</evidence>
<reference evidence="3 4" key="1">
    <citation type="submission" date="2019-11" db="EMBL/GenBank/DDBJ databases">
        <authorList>
            <person name="Yang C."/>
            <person name="Li F."/>
        </authorList>
    </citation>
    <scope>NUCLEOTIDE SEQUENCE [LARGE SCALE GENOMIC DNA]</scope>
    <source>
        <strain evidence="3">KB4526</strain>
        <tissue evidence="3">Muscle</tissue>
    </source>
</reference>
<sequence>KERIMKAAREKITSFSYKGRQIRFAADLSTETWQARKEWQDIFNVLNRKNMQPRILYPARLSFKIEGEIKSFPGKQKLKEFLTTKPALQEILRRLPEERKDEKKKKKKAQSNKD</sequence>
<dbReference type="Proteomes" id="UP000475037">
    <property type="component" value="Unassembled WGS sequence"/>
</dbReference>
<comment type="caution">
    <text evidence="3">The sequence shown here is derived from an EMBL/GenBank/DDBJ whole genome shotgun (WGS) entry which is preliminary data.</text>
</comment>
<dbReference type="InterPro" id="IPR004244">
    <property type="entry name" value="Transposase_22"/>
</dbReference>
<accession>A0A6G1BHU0</accession>
<dbReference type="PANTHER" id="PTHR11505">
    <property type="entry name" value="L1 TRANSPOSABLE ELEMENT-RELATED"/>
    <property type="match status" value="1"/>
</dbReference>
<dbReference type="EMBL" id="VOAJ01000473">
    <property type="protein sequence ID" value="KAF0887392.1"/>
    <property type="molecule type" value="Genomic_DNA"/>
</dbReference>
<feature type="non-terminal residue" evidence="3">
    <location>
        <position position="114"/>
    </location>
</feature>
<dbReference type="InterPro" id="IPR035300">
    <property type="entry name" value="L1_dsRBD"/>
</dbReference>
<proteinExistence type="predicted"/>
<evidence type="ECO:0000313" key="4">
    <source>
        <dbReference type="Proteomes" id="UP000475037"/>
    </source>
</evidence>
<dbReference type="AlphaFoldDB" id="A0A6G1BHU0"/>
<feature type="region of interest" description="Disordered" evidence="1">
    <location>
        <begin position="92"/>
        <end position="114"/>
    </location>
</feature>
<name>A0A6G1BHU0_CROCR</name>
<dbReference type="Gene3D" id="3.30.250.20">
    <property type="entry name" value="L1 transposable element, C-terminal domain"/>
    <property type="match status" value="1"/>
</dbReference>